<evidence type="ECO:0000256" key="6">
    <source>
        <dbReference type="ARBA" id="ARBA00023134"/>
    </source>
</evidence>
<evidence type="ECO:0000256" key="5">
    <source>
        <dbReference type="ARBA" id="ARBA00022741"/>
    </source>
</evidence>
<accession>A0A9Y2AHM1</accession>
<dbReference type="InterPro" id="IPR049577">
    <property type="entry name" value="GMPP_N"/>
</dbReference>
<dbReference type="SUPFAM" id="SSF51182">
    <property type="entry name" value="RmlC-like cupins"/>
    <property type="match status" value="1"/>
</dbReference>
<keyword evidence="3 12" id="KW-0808">Transferase</keyword>
<dbReference type="Proteomes" id="UP001243623">
    <property type="component" value="Chromosome"/>
</dbReference>
<evidence type="ECO:0000256" key="3">
    <source>
        <dbReference type="ARBA" id="ARBA00022679"/>
    </source>
</evidence>
<dbReference type="GO" id="GO:0000271">
    <property type="term" value="P:polysaccharide biosynthetic process"/>
    <property type="evidence" value="ECO:0007669"/>
    <property type="project" value="InterPro"/>
</dbReference>
<comment type="catalytic activity">
    <reaction evidence="7">
        <text>alpha-D-mannose 1-phosphate + GTP + H(+) = GDP-alpha-D-mannose + diphosphate</text>
        <dbReference type="Rhea" id="RHEA:15229"/>
        <dbReference type="ChEBI" id="CHEBI:15378"/>
        <dbReference type="ChEBI" id="CHEBI:33019"/>
        <dbReference type="ChEBI" id="CHEBI:37565"/>
        <dbReference type="ChEBI" id="CHEBI:57527"/>
        <dbReference type="ChEBI" id="CHEBI:58409"/>
        <dbReference type="EC" id="2.7.7.13"/>
    </reaction>
</comment>
<dbReference type="CDD" id="cd02509">
    <property type="entry name" value="GDP-M1P_Guanylyltransferase"/>
    <property type="match status" value="1"/>
</dbReference>
<evidence type="ECO:0000256" key="7">
    <source>
        <dbReference type="ARBA" id="ARBA00047343"/>
    </source>
</evidence>
<comment type="similarity">
    <text evidence="1 8">Belongs to the mannose-6-phosphate isomerase type 2 family.</text>
</comment>
<evidence type="ECO:0000256" key="8">
    <source>
        <dbReference type="RuleBase" id="RU004190"/>
    </source>
</evidence>
<evidence type="ECO:0000256" key="2">
    <source>
        <dbReference type="ARBA" id="ARBA00012387"/>
    </source>
</evidence>
<dbReference type="FunFam" id="2.60.120.10:FF:000032">
    <property type="entry name" value="Mannose-1-phosphate guanylyltransferase/mannose-6-phosphate isomerase"/>
    <property type="match status" value="1"/>
</dbReference>
<reference evidence="12" key="1">
    <citation type="submission" date="2023-03" db="EMBL/GenBank/DDBJ databases">
        <title>Selenobaculum gbiensis gen. nov. sp. nov., a new bacterium isolated from the gut microbiota of IBD patient.</title>
        <authorList>
            <person name="Yeo S."/>
            <person name="Park H."/>
            <person name="Huh C.S."/>
        </authorList>
    </citation>
    <scope>NUCLEOTIDE SEQUENCE</scope>
    <source>
        <strain evidence="12">ICN-92133</strain>
    </source>
</reference>
<dbReference type="RefSeq" id="WP_147667464.1">
    <property type="nucleotide sequence ID" value="NZ_CP120678.1"/>
</dbReference>
<evidence type="ECO:0000259" key="11">
    <source>
        <dbReference type="Pfam" id="PF22640"/>
    </source>
</evidence>
<sequence>MKVVILAGGGGTRLFPLSRPSFPKQFLKIDGENSLLGQTVARFLSRVEAKDILVVTNQEYLYHVQSELADCGASDAHVILEPIGRNTAPAIALAVKYCTDVLDCNHNEVIFVSPADHVIRSGKEFLQCVDFAITLARRDKLVTFGILPSKPETGYGYIEAEEKNNNEYEVISFKEKPELALAKAYLKAGNYYWNSGMFAFTIGLMLAELNRYQPEIVKLLEADYEKVIGNFGAMPNISIDYAIAERSTSVMMVPLTCYWNDIGSWDAIYEVLEKDEAGNSLDGDCLAVDCKNSLFMGRDRLIVGIGLDDILLVETNDVIVAAKKGESQKVKDVVDELKRHNRKEAYEHTTLYRSWGNTSLLGEGSSYRMKKIHVKPGGKLSLQMHYHRSEHWIVISGTAKVTMGEEVHLIHENESVFIPQNVKHRLENPGKIPLEIIEVQNGSYIGEDDIVRFD</sequence>
<protein>
    <recommendedName>
        <fullName evidence="2">mannose-1-phosphate guanylyltransferase</fullName>
        <ecNumber evidence="2">2.7.7.13</ecNumber>
    </recommendedName>
</protein>
<keyword evidence="5" id="KW-0547">Nucleotide-binding</keyword>
<dbReference type="FunFam" id="3.90.550.10:FF:000046">
    <property type="entry name" value="Mannose-1-phosphate guanylyltransferase (GDP)"/>
    <property type="match status" value="1"/>
</dbReference>
<dbReference type="EC" id="2.7.7.13" evidence="2"/>
<evidence type="ECO:0000259" key="9">
    <source>
        <dbReference type="Pfam" id="PF00483"/>
    </source>
</evidence>
<feature type="domain" description="Mannose-6-phosphate isomerase type II C-terminal" evidence="10">
    <location>
        <begin position="341"/>
        <end position="454"/>
    </location>
</feature>
<keyword evidence="12" id="KW-0413">Isomerase</keyword>
<evidence type="ECO:0000256" key="4">
    <source>
        <dbReference type="ARBA" id="ARBA00022695"/>
    </source>
</evidence>
<dbReference type="InterPro" id="IPR006375">
    <property type="entry name" value="Man1P_GuaTrfase/Man6P_Isoase"/>
</dbReference>
<evidence type="ECO:0000313" key="12">
    <source>
        <dbReference type="EMBL" id="WIW71935.1"/>
    </source>
</evidence>
<dbReference type="InterPro" id="IPR029044">
    <property type="entry name" value="Nucleotide-diphossugar_trans"/>
</dbReference>
<keyword evidence="13" id="KW-1185">Reference proteome</keyword>
<dbReference type="AlphaFoldDB" id="A0A9Y2AHM1"/>
<evidence type="ECO:0000259" key="10">
    <source>
        <dbReference type="Pfam" id="PF01050"/>
    </source>
</evidence>
<dbReference type="GO" id="GO:0016853">
    <property type="term" value="F:isomerase activity"/>
    <property type="evidence" value="ECO:0007669"/>
    <property type="project" value="UniProtKB-KW"/>
</dbReference>
<feature type="domain" description="MannoseP isomerase/GMP-like beta-helix" evidence="11">
    <location>
        <begin position="285"/>
        <end position="337"/>
    </location>
</feature>
<dbReference type="Pfam" id="PF00483">
    <property type="entry name" value="NTP_transferase"/>
    <property type="match status" value="1"/>
</dbReference>
<dbReference type="InterPro" id="IPR014710">
    <property type="entry name" value="RmlC-like_jellyroll"/>
</dbReference>
<dbReference type="InterPro" id="IPR051161">
    <property type="entry name" value="Mannose-6P_isomerase_type2"/>
</dbReference>
<dbReference type="InterPro" id="IPR054566">
    <property type="entry name" value="ManC/GMP-like_b-helix"/>
</dbReference>
<dbReference type="Pfam" id="PF01050">
    <property type="entry name" value="MannoseP_isomer"/>
    <property type="match status" value="1"/>
</dbReference>
<dbReference type="InterPro" id="IPR005835">
    <property type="entry name" value="NTP_transferase_dom"/>
</dbReference>
<feature type="domain" description="Nucleotidyl transferase" evidence="9">
    <location>
        <begin position="2"/>
        <end position="276"/>
    </location>
</feature>
<dbReference type="InterPro" id="IPR001538">
    <property type="entry name" value="Man6P_isomerase-2_C"/>
</dbReference>
<proteinExistence type="inferred from homology"/>
<dbReference type="GO" id="GO:0009298">
    <property type="term" value="P:GDP-mannose biosynthetic process"/>
    <property type="evidence" value="ECO:0007669"/>
    <property type="project" value="TreeGrafter"/>
</dbReference>
<name>A0A9Y2AHM1_9FIRM</name>
<evidence type="ECO:0000256" key="1">
    <source>
        <dbReference type="ARBA" id="ARBA00006115"/>
    </source>
</evidence>
<dbReference type="InterPro" id="IPR011051">
    <property type="entry name" value="RmlC_Cupin_sf"/>
</dbReference>
<dbReference type="PANTHER" id="PTHR46390:SF1">
    <property type="entry name" value="MANNOSE-1-PHOSPHATE GUANYLYLTRANSFERASE"/>
    <property type="match status" value="1"/>
</dbReference>
<evidence type="ECO:0000313" key="13">
    <source>
        <dbReference type="Proteomes" id="UP001243623"/>
    </source>
</evidence>
<dbReference type="GO" id="GO:0005525">
    <property type="term" value="F:GTP binding"/>
    <property type="evidence" value="ECO:0007669"/>
    <property type="project" value="UniProtKB-KW"/>
</dbReference>
<keyword evidence="6" id="KW-0342">GTP-binding</keyword>
<organism evidence="12 13">
    <name type="scientific">Selenobaculum gibii</name>
    <dbReference type="NCBI Taxonomy" id="3054208"/>
    <lineage>
        <taxon>Bacteria</taxon>
        <taxon>Bacillati</taxon>
        <taxon>Bacillota</taxon>
        <taxon>Negativicutes</taxon>
        <taxon>Selenomonadales</taxon>
        <taxon>Selenomonadaceae</taxon>
        <taxon>Selenobaculum</taxon>
    </lineage>
</organism>
<dbReference type="EMBL" id="CP120678">
    <property type="protein sequence ID" value="WIW71935.1"/>
    <property type="molecule type" value="Genomic_DNA"/>
</dbReference>
<dbReference type="GO" id="GO:0004475">
    <property type="term" value="F:mannose-1-phosphate guanylyltransferase (GTP) activity"/>
    <property type="evidence" value="ECO:0007669"/>
    <property type="project" value="UniProtKB-EC"/>
</dbReference>
<dbReference type="PANTHER" id="PTHR46390">
    <property type="entry name" value="MANNOSE-1-PHOSPHATE GUANYLYLTRANSFERASE"/>
    <property type="match status" value="1"/>
</dbReference>
<dbReference type="CDD" id="cd02213">
    <property type="entry name" value="cupin_PMI_typeII_C"/>
    <property type="match status" value="1"/>
</dbReference>
<dbReference type="NCBIfam" id="TIGR01479">
    <property type="entry name" value="GMP_PMI"/>
    <property type="match status" value="1"/>
</dbReference>
<dbReference type="Gene3D" id="2.60.120.10">
    <property type="entry name" value="Jelly Rolls"/>
    <property type="match status" value="1"/>
</dbReference>
<dbReference type="Pfam" id="PF22640">
    <property type="entry name" value="ManC_GMP_beta-helix"/>
    <property type="match status" value="1"/>
</dbReference>
<dbReference type="Gene3D" id="3.90.550.10">
    <property type="entry name" value="Spore Coat Polysaccharide Biosynthesis Protein SpsA, Chain A"/>
    <property type="match status" value="1"/>
</dbReference>
<gene>
    <name evidence="12" type="ORF">P3F81_01860</name>
</gene>
<dbReference type="SUPFAM" id="SSF53448">
    <property type="entry name" value="Nucleotide-diphospho-sugar transferases"/>
    <property type="match status" value="1"/>
</dbReference>
<dbReference type="KEGG" id="sgbi:P3F81_01860"/>
<keyword evidence="4 12" id="KW-0548">Nucleotidyltransferase</keyword>